<accession>A0A5D4T0T9</accession>
<sequence length="152" mass="17381">MERKQFLLLSLIVVISSFLLGCSEKTDTETEWKESALFESGGFTMIGEQGRIGFIYDDSNNDRFYPNKEQKYMWHLWGDKEELEGEFKVTATHQNDKKSFTILDRPLGGANNGADEHVPSMMSLPESGLWKLDAYVGDNLFGTVYVKVHEKE</sequence>
<dbReference type="PROSITE" id="PS51257">
    <property type="entry name" value="PROKAR_LIPOPROTEIN"/>
    <property type="match status" value="1"/>
</dbReference>
<dbReference type="OrthoDB" id="2381403at2"/>
<comment type="caution">
    <text evidence="1">The sequence shown here is derived from an EMBL/GenBank/DDBJ whole genome shotgun (WGS) entry which is preliminary data.</text>
</comment>
<dbReference type="Proteomes" id="UP000322524">
    <property type="component" value="Unassembled WGS sequence"/>
</dbReference>
<dbReference type="RefSeq" id="WP_148988104.1">
    <property type="nucleotide sequence ID" value="NZ_VTEV01000004.1"/>
</dbReference>
<evidence type="ECO:0000313" key="2">
    <source>
        <dbReference type="Proteomes" id="UP000322524"/>
    </source>
</evidence>
<gene>
    <name evidence="1" type="ORF">FZC76_10255</name>
</gene>
<proteinExistence type="predicted"/>
<dbReference type="AlphaFoldDB" id="A0A5D4T0T9"/>
<reference evidence="1 2" key="1">
    <citation type="submission" date="2019-08" db="EMBL/GenBank/DDBJ databases">
        <title>Bacillus genomes from the desert of Cuatro Cienegas, Coahuila.</title>
        <authorList>
            <person name="Olmedo-Alvarez G."/>
        </authorList>
    </citation>
    <scope>NUCLEOTIDE SEQUENCE [LARGE SCALE GENOMIC DNA]</scope>
    <source>
        <strain evidence="1 2">CH28_1T</strain>
    </source>
</reference>
<evidence type="ECO:0000313" key="1">
    <source>
        <dbReference type="EMBL" id="TYS68122.1"/>
    </source>
</evidence>
<evidence type="ECO:0008006" key="3">
    <source>
        <dbReference type="Google" id="ProtNLM"/>
    </source>
</evidence>
<dbReference type="Gene3D" id="2.60.40.3830">
    <property type="match status" value="1"/>
</dbReference>
<organism evidence="1 2">
    <name type="scientific">Sutcliffiella horikoshii</name>
    <dbReference type="NCBI Taxonomy" id="79883"/>
    <lineage>
        <taxon>Bacteria</taxon>
        <taxon>Bacillati</taxon>
        <taxon>Bacillota</taxon>
        <taxon>Bacilli</taxon>
        <taxon>Bacillales</taxon>
        <taxon>Bacillaceae</taxon>
        <taxon>Sutcliffiella</taxon>
    </lineage>
</organism>
<dbReference type="EMBL" id="VTEV01000004">
    <property type="protein sequence ID" value="TYS68122.1"/>
    <property type="molecule type" value="Genomic_DNA"/>
</dbReference>
<name>A0A5D4T0T9_9BACI</name>
<protein>
    <recommendedName>
        <fullName evidence="3">DUF4871 domain-containing protein</fullName>
    </recommendedName>
</protein>